<feature type="transmembrane region" description="Helical" evidence="7">
    <location>
        <begin position="169"/>
        <end position="190"/>
    </location>
</feature>
<dbReference type="PANTHER" id="PTHR43507">
    <property type="entry name" value="NADH-UBIQUINONE OXIDOREDUCTASE CHAIN 4"/>
    <property type="match status" value="1"/>
</dbReference>
<dbReference type="GO" id="GO:0048039">
    <property type="term" value="F:ubiquinone binding"/>
    <property type="evidence" value="ECO:0007669"/>
    <property type="project" value="TreeGrafter"/>
</dbReference>
<evidence type="ECO:0000256" key="3">
    <source>
        <dbReference type="ARBA" id="ARBA00022692"/>
    </source>
</evidence>
<dbReference type="PRINTS" id="PR01437">
    <property type="entry name" value="NUOXDRDTASE4"/>
</dbReference>
<feature type="transmembrane region" description="Helical" evidence="7">
    <location>
        <begin position="86"/>
        <end position="105"/>
    </location>
</feature>
<dbReference type="GO" id="GO:0012505">
    <property type="term" value="C:endomembrane system"/>
    <property type="evidence" value="ECO:0007669"/>
    <property type="project" value="UniProtKB-SubCell"/>
</dbReference>
<dbReference type="PANTHER" id="PTHR43507:SF1">
    <property type="entry name" value="NADH-UBIQUINONE OXIDOREDUCTASE CHAIN 4"/>
    <property type="match status" value="1"/>
</dbReference>
<proteinExistence type="inferred from homology"/>
<keyword evidence="3 6" id="KW-0812">Transmembrane</keyword>
<keyword evidence="4 7" id="KW-1133">Transmembrane helix</keyword>
<feature type="transmembrane region" description="Helical" evidence="7">
    <location>
        <begin position="336"/>
        <end position="358"/>
    </location>
</feature>
<feature type="transmembrane region" description="Helical" evidence="7">
    <location>
        <begin position="140"/>
        <end position="160"/>
    </location>
</feature>
<feature type="transmembrane region" description="Helical" evidence="7">
    <location>
        <begin position="12"/>
        <end position="30"/>
    </location>
</feature>
<feature type="transmembrane region" description="Helical" evidence="7">
    <location>
        <begin position="280"/>
        <end position="302"/>
    </location>
</feature>
<evidence type="ECO:0000259" key="8">
    <source>
        <dbReference type="Pfam" id="PF00361"/>
    </source>
</evidence>
<dbReference type="EMBL" id="OBEI01000010">
    <property type="protein sequence ID" value="SNZ10268.1"/>
    <property type="molecule type" value="Genomic_DNA"/>
</dbReference>
<feature type="transmembrane region" description="Helical" evidence="7">
    <location>
        <begin position="37"/>
        <end position="57"/>
    </location>
</feature>
<feature type="transmembrane region" description="Helical" evidence="7">
    <location>
        <begin position="210"/>
        <end position="228"/>
    </location>
</feature>
<keyword evidence="5 7" id="KW-0472">Membrane</keyword>
<dbReference type="GO" id="GO:0008137">
    <property type="term" value="F:NADH dehydrogenase (ubiquinone) activity"/>
    <property type="evidence" value="ECO:0007669"/>
    <property type="project" value="InterPro"/>
</dbReference>
<dbReference type="GO" id="GO:0003954">
    <property type="term" value="F:NADH dehydrogenase activity"/>
    <property type="evidence" value="ECO:0007669"/>
    <property type="project" value="TreeGrafter"/>
</dbReference>
<dbReference type="GO" id="GO:0015990">
    <property type="term" value="P:electron transport coupled proton transport"/>
    <property type="evidence" value="ECO:0007669"/>
    <property type="project" value="TreeGrafter"/>
</dbReference>
<evidence type="ECO:0000256" key="7">
    <source>
        <dbReference type="SAM" id="Phobius"/>
    </source>
</evidence>
<comment type="similarity">
    <text evidence="2">Belongs to the complex I subunit 4 family.</text>
</comment>
<dbReference type="InterPro" id="IPR001750">
    <property type="entry name" value="ND/Mrp_TM"/>
</dbReference>
<evidence type="ECO:0000256" key="6">
    <source>
        <dbReference type="RuleBase" id="RU000320"/>
    </source>
</evidence>
<keyword evidence="10" id="KW-1185">Reference proteome</keyword>
<evidence type="ECO:0000256" key="5">
    <source>
        <dbReference type="ARBA" id="ARBA00023136"/>
    </source>
</evidence>
<dbReference type="RefSeq" id="WP_097000950.1">
    <property type="nucleotide sequence ID" value="NZ_OBEI01000010.1"/>
</dbReference>
<reference evidence="10" key="1">
    <citation type="submission" date="2017-09" db="EMBL/GenBank/DDBJ databases">
        <authorList>
            <person name="Varghese N."/>
            <person name="Submissions S."/>
        </authorList>
    </citation>
    <scope>NUCLEOTIDE SEQUENCE [LARGE SCALE GENOMIC DNA]</scope>
    <source>
        <strain evidence="10">DSM 15103</strain>
    </source>
</reference>
<accession>A0A285NM06</accession>
<evidence type="ECO:0000313" key="9">
    <source>
        <dbReference type="EMBL" id="SNZ10268.1"/>
    </source>
</evidence>
<evidence type="ECO:0000256" key="4">
    <source>
        <dbReference type="ARBA" id="ARBA00022989"/>
    </source>
</evidence>
<evidence type="ECO:0000256" key="2">
    <source>
        <dbReference type="ARBA" id="ARBA00009025"/>
    </source>
</evidence>
<sequence length="502" mass="56403">MTVEFVNATFPIITISIVIPLLAAGLLFFLPERNAKPVSIIASIIVFILTTYMLFAYDYSSYKIQFYEKYTWIPYLGVSYEVGVDALSLTLTWLTALCFVVSFVWSTNIQKRIKEYFIAFLVLEAACIGVFVSWDLVWFYIFWEAMLIPMFLIIGVWGYAERIYAATKFFIYTFFGSLFLLIGVVGMYVYQYMEKGILSTSYFDLVNLGLPFKLEIIFFLLLALGFAIKVPMWPFHTWLPAAHVQAPTAGSVILAAVLLKMGTYGFVRFSLPWFPEASKYFIPVMFALGVIAIIYTAMMALAQTHIKRIIAYSSVSHMGFVTIGTFALNMEGLNGAIIMMIAHGVTSAALFLSAGFIYERIHSYEIKDLGGLAKYMPVFATLFMISAMDSAGLPGLSGFVGEFLSLYGAFKVSILTAVLAGLSLIVGAGYTLWLYHKSMFKEGELPPEKIEKWEKLKDMNTVEFLSFLPLIIMMFVIGLYPAWWIRLLETTSAAILSKFIGG</sequence>
<dbReference type="OrthoDB" id="9807568at2"/>
<dbReference type="GO" id="GO:0016020">
    <property type="term" value="C:membrane"/>
    <property type="evidence" value="ECO:0007669"/>
    <property type="project" value="UniProtKB-SubCell"/>
</dbReference>
<name>A0A285NM06_9AQUI</name>
<dbReference type="Proteomes" id="UP000219036">
    <property type="component" value="Unassembled WGS sequence"/>
</dbReference>
<feature type="transmembrane region" description="Helical" evidence="7">
    <location>
        <begin position="309"/>
        <end position="330"/>
    </location>
</feature>
<protein>
    <submittedName>
        <fullName evidence="9">NADH-quinone oxidoreductase subunit M</fullName>
    </submittedName>
</protein>
<feature type="transmembrane region" description="Helical" evidence="7">
    <location>
        <begin position="412"/>
        <end position="435"/>
    </location>
</feature>
<dbReference type="AlphaFoldDB" id="A0A285NM06"/>
<feature type="transmembrane region" description="Helical" evidence="7">
    <location>
        <begin position="249"/>
        <end position="274"/>
    </location>
</feature>
<comment type="subcellular location">
    <subcellularLocation>
        <location evidence="1">Endomembrane system</location>
        <topology evidence="1">Multi-pass membrane protein</topology>
    </subcellularLocation>
    <subcellularLocation>
        <location evidence="6">Membrane</location>
        <topology evidence="6">Multi-pass membrane protein</topology>
    </subcellularLocation>
</comment>
<feature type="transmembrane region" description="Helical" evidence="7">
    <location>
        <begin position="462"/>
        <end position="483"/>
    </location>
</feature>
<evidence type="ECO:0000256" key="1">
    <source>
        <dbReference type="ARBA" id="ARBA00004127"/>
    </source>
</evidence>
<feature type="domain" description="NADH:quinone oxidoreductase/Mrp antiporter transmembrane" evidence="8">
    <location>
        <begin position="134"/>
        <end position="423"/>
    </location>
</feature>
<dbReference type="GO" id="GO:0042773">
    <property type="term" value="P:ATP synthesis coupled electron transport"/>
    <property type="evidence" value="ECO:0007669"/>
    <property type="project" value="InterPro"/>
</dbReference>
<gene>
    <name evidence="9" type="ORF">SAMN06265182_1794</name>
</gene>
<dbReference type="InterPro" id="IPR010227">
    <property type="entry name" value="NADH_Q_OxRdtase_chainM/4"/>
</dbReference>
<organism evidence="9 10">
    <name type="scientific">Persephonella hydrogeniphila</name>
    <dbReference type="NCBI Taxonomy" id="198703"/>
    <lineage>
        <taxon>Bacteria</taxon>
        <taxon>Pseudomonadati</taxon>
        <taxon>Aquificota</taxon>
        <taxon>Aquificia</taxon>
        <taxon>Aquificales</taxon>
        <taxon>Hydrogenothermaceae</taxon>
        <taxon>Persephonella</taxon>
    </lineage>
</organism>
<dbReference type="InterPro" id="IPR003918">
    <property type="entry name" value="NADH_UbQ_OxRdtase"/>
</dbReference>
<dbReference type="NCBIfam" id="TIGR01972">
    <property type="entry name" value="NDH_I_M"/>
    <property type="match status" value="1"/>
</dbReference>
<dbReference type="Pfam" id="PF00361">
    <property type="entry name" value="Proton_antipo_M"/>
    <property type="match status" value="1"/>
</dbReference>
<evidence type="ECO:0000313" key="10">
    <source>
        <dbReference type="Proteomes" id="UP000219036"/>
    </source>
</evidence>
<feature type="transmembrane region" description="Helical" evidence="7">
    <location>
        <begin position="117"/>
        <end position="134"/>
    </location>
</feature>
<feature type="transmembrane region" description="Helical" evidence="7">
    <location>
        <begin position="378"/>
        <end position="400"/>
    </location>
</feature>